<evidence type="ECO:0000313" key="4">
    <source>
        <dbReference type="Proteomes" id="UP000574276"/>
    </source>
</evidence>
<dbReference type="SUPFAM" id="SSF46955">
    <property type="entry name" value="Putative DNA-binding domain"/>
    <property type="match status" value="1"/>
</dbReference>
<dbReference type="PANTHER" id="PTHR30204:SF97">
    <property type="entry name" value="MERR FAMILY REGULATORY PROTEIN"/>
    <property type="match status" value="1"/>
</dbReference>
<dbReference type="SMART" id="SM00422">
    <property type="entry name" value="HTH_MERR"/>
    <property type="match status" value="1"/>
</dbReference>
<comment type="caution">
    <text evidence="3">The sequence shown here is derived from an EMBL/GenBank/DDBJ whole genome shotgun (WGS) entry which is preliminary data.</text>
</comment>
<evidence type="ECO:0000313" key="3">
    <source>
        <dbReference type="EMBL" id="MBB2183386.1"/>
    </source>
</evidence>
<keyword evidence="1" id="KW-0238">DNA-binding</keyword>
<dbReference type="Gene3D" id="3.20.80.10">
    <property type="entry name" value="Regulatory factor, effector binding domain"/>
    <property type="match status" value="1"/>
</dbReference>
<keyword evidence="4" id="KW-1185">Reference proteome</keyword>
<dbReference type="Pfam" id="PF00376">
    <property type="entry name" value="MerR"/>
    <property type="match status" value="1"/>
</dbReference>
<feature type="domain" description="HTH merR-type" evidence="2">
    <location>
        <begin position="20"/>
        <end position="90"/>
    </location>
</feature>
<evidence type="ECO:0000259" key="2">
    <source>
        <dbReference type="PROSITE" id="PS50937"/>
    </source>
</evidence>
<dbReference type="RefSeq" id="WP_228353044.1">
    <property type="nucleotide sequence ID" value="NZ_JACEGA010000001.1"/>
</dbReference>
<dbReference type="InterPro" id="IPR000551">
    <property type="entry name" value="MerR-type_HTH_dom"/>
</dbReference>
<sequence>MLFKGACDNDGPGNGRNDVMLRIGEFSALSGISINMLRHYDKIGLLVPEHVDPMSGYRYYDKEQLVHSNRIVAMKAMGFRLEQIIEAKSMNQQEMQVLLRDKLASKEEAKLIQNQITKIRETIKLNGEGEADVLSIVTKDIPEMWVVSYRNRIQEFSHEGILWSTIMEECSKQGIKVSSNAMAMAMTHERNDENNLDVEVMLSVDKEQICHDNLKIYRIPRCKVASFIFQGSYLKISSINTVMAIWLENNDYEISGKPFSIYHNSPRESTSEESYVTELCFPIVKKGIDSRTA</sequence>
<name>A0A839K181_9FIRM</name>
<dbReference type="GO" id="GO:0003700">
    <property type="term" value="F:DNA-binding transcription factor activity"/>
    <property type="evidence" value="ECO:0007669"/>
    <property type="project" value="InterPro"/>
</dbReference>
<organism evidence="3 4">
    <name type="scientific">Variimorphobacter saccharofermentans</name>
    <dbReference type="NCBI Taxonomy" id="2755051"/>
    <lineage>
        <taxon>Bacteria</taxon>
        <taxon>Bacillati</taxon>
        <taxon>Bacillota</taxon>
        <taxon>Clostridia</taxon>
        <taxon>Lachnospirales</taxon>
        <taxon>Lachnospiraceae</taxon>
        <taxon>Variimorphobacter</taxon>
    </lineage>
</organism>
<dbReference type="PROSITE" id="PS50937">
    <property type="entry name" value="HTH_MERR_2"/>
    <property type="match status" value="1"/>
</dbReference>
<dbReference type="PROSITE" id="PS00552">
    <property type="entry name" value="HTH_MERR_1"/>
    <property type="match status" value="1"/>
</dbReference>
<proteinExistence type="predicted"/>
<dbReference type="Proteomes" id="UP000574276">
    <property type="component" value="Unassembled WGS sequence"/>
</dbReference>
<dbReference type="GO" id="GO:0003677">
    <property type="term" value="F:DNA binding"/>
    <property type="evidence" value="ECO:0007669"/>
    <property type="project" value="UniProtKB-KW"/>
</dbReference>
<dbReference type="InterPro" id="IPR047057">
    <property type="entry name" value="MerR_fam"/>
</dbReference>
<dbReference type="InterPro" id="IPR029442">
    <property type="entry name" value="GyrI-like"/>
</dbReference>
<dbReference type="InterPro" id="IPR009061">
    <property type="entry name" value="DNA-bd_dom_put_sf"/>
</dbReference>
<dbReference type="PANTHER" id="PTHR30204">
    <property type="entry name" value="REDOX-CYCLING DRUG-SENSING TRANSCRIPTIONAL ACTIVATOR SOXR"/>
    <property type="match status" value="1"/>
</dbReference>
<dbReference type="CDD" id="cd01107">
    <property type="entry name" value="HTH_BmrR"/>
    <property type="match status" value="1"/>
</dbReference>
<dbReference type="SUPFAM" id="SSF55136">
    <property type="entry name" value="Probable bacterial effector-binding domain"/>
    <property type="match status" value="1"/>
</dbReference>
<dbReference type="Gene3D" id="1.10.1660.10">
    <property type="match status" value="1"/>
</dbReference>
<dbReference type="Pfam" id="PF06445">
    <property type="entry name" value="GyrI-like"/>
    <property type="match status" value="1"/>
</dbReference>
<dbReference type="InterPro" id="IPR011256">
    <property type="entry name" value="Reg_factor_effector_dom_sf"/>
</dbReference>
<gene>
    <name evidence="3" type="ORF">H0486_10900</name>
</gene>
<dbReference type="EMBL" id="JACEGA010000001">
    <property type="protein sequence ID" value="MBB2183386.1"/>
    <property type="molecule type" value="Genomic_DNA"/>
</dbReference>
<dbReference type="AlphaFoldDB" id="A0A839K181"/>
<reference evidence="3 4" key="1">
    <citation type="submission" date="2020-07" db="EMBL/GenBank/DDBJ databases">
        <title>Characterization and genome sequencing of isolate MD1, a novel member within the family Lachnospiraceae.</title>
        <authorList>
            <person name="Rettenmaier R."/>
            <person name="Di Bello L."/>
            <person name="Zinser C."/>
            <person name="Scheitz K."/>
            <person name="Liebl W."/>
            <person name="Zverlov V."/>
        </authorList>
    </citation>
    <scope>NUCLEOTIDE SEQUENCE [LARGE SCALE GENOMIC DNA]</scope>
    <source>
        <strain evidence="3 4">MD1</strain>
    </source>
</reference>
<evidence type="ECO:0000256" key="1">
    <source>
        <dbReference type="ARBA" id="ARBA00023125"/>
    </source>
</evidence>
<accession>A0A839K181</accession>
<dbReference type="InterPro" id="IPR010499">
    <property type="entry name" value="AraC_E-bd"/>
</dbReference>
<dbReference type="SMART" id="SM00871">
    <property type="entry name" value="AraC_E_bind"/>
    <property type="match status" value="1"/>
</dbReference>
<protein>
    <submittedName>
        <fullName evidence="3">MerR family transcriptional regulator</fullName>
    </submittedName>
</protein>